<dbReference type="SUPFAM" id="SSF54913">
    <property type="entry name" value="GlnB-like"/>
    <property type="match status" value="1"/>
</dbReference>
<dbReference type="FunFam" id="3.30.70.120:FF:000002">
    <property type="entry name" value="ATP phosphoribosyltransferase"/>
    <property type="match status" value="1"/>
</dbReference>
<evidence type="ECO:0000256" key="2">
    <source>
        <dbReference type="ARBA" id="ARBA00001946"/>
    </source>
</evidence>
<evidence type="ECO:0000256" key="17">
    <source>
        <dbReference type="ARBA" id="ARBA00024861"/>
    </source>
</evidence>
<feature type="domain" description="ATP phosphoribosyltransferase catalytic" evidence="19">
    <location>
        <begin position="105"/>
        <end position="266"/>
    </location>
</feature>
<keyword evidence="16 18" id="KW-0368">Histidine biosynthesis</keyword>
<evidence type="ECO:0000256" key="9">
    <source>
        <dbReference type="ARBA" id="ARBA00022605"/>
    </source>
</evidence>
<dbReference type="Pfam" id="PF01634">
    <property type="entry name" value="HisG"/>
    <property type="match status" value="1"/>
</dbReference>
<protein>
    <recommendedName>
        <fullName evidence="7 18">ATP phosphoribosyltransferase</fullName>
        <shortName evidence="18">ATP-PRT</shortName>
        <shortName evidence="18">ATP-PRTase</shortName>
        <ecNumber evidence="6 18">2.4.2.17</ecNumber>
    </recommendedName>
</protein>
<comment type="activity regulation">
    <text evidence="18">Feedback inhibited by histidine.</text>
</comment>
<comment type="cofactor">
    <cofactor evidence="2 18">
        <name>Mg(2+)</name>
        <dbReference type="ChEBI" id="CHEBI:18420"/>
    </cofactor>
</comment>
<evidence type="ECO:0000256" key="8">
    <source>
        <dbReference type="ARBA" id="ARBA00022490"/>
    </source>
</evidence>
<dbReference type="GO" id="GO:0005737">
    <property type="term" value="C:cytoplasm"/>
    <property type="evidence" value="ECO:0007669"/>
    <property type="project" value="UniProtKB-SubCell"/>
</dbReference>
<dbReference type="Gene3D" id="3.40.190.10">
    <property type="entry name" value="Periplasmic binding protein-like II"/>
    <property type="match status" value="2"/>
</dbReference>
<evidence type="ECO:0000256" key="1">
    <source>
        <dbReference type="ARBA" id="ARBA00000915"/>
    </source>
</evidence>
<dbReference type="SUPFAM" id="SSF53850">
    <property type="entry name" value="Periplasmic binding protein-like II"/>
    <property type="match status" value="1"/>
</dbReference>
<dbReference type="PANTHER" id="PTHR21403">
    <property type="entry name" value="ATP PHOSPHORIBOSYLTRANSFERASE ATP-PRTASE"/>
    <property type="match status" value="1"/>
</dbReference>
<evidence type="ECO:0000256" key="5">
    <source>
        <dbReference type="ARBA" id="ARBA00007955"/>
    </source>
</evidence>
<keyword evidence="13 18" id="KW-0547">Nucleotide-binding</keyword>
<dbReference type="InterPro" id="IPR013820">
    <property type="entry name" value="ATP_PRibTrfase_cat"/>
</dbReference>
<dbReference type="NCBIfam" id="TIGR00070">
    <property type="entry name" value="hisG"/>
    <property type="match status" value="1"/>
</dbReference>
<evidence type="ECO:0000256" key="15">
    <source>
        <dbReference type="ARBA" id="ARBA00022842"/>
    </source>
</evidence>
<keyword evidence="9 18" id="KW-0028">Amino-acid biosynthesis</keyword>
<comment type="subcellular location">
    <subcellularLocation>
        <location evidence="3 18">Cytoplasm</location>
    </subcellularLocation>
</comment>
<evidence type="ECO:0000256" key="14">
    <source>
        <dbReference type="ARBA" id="ARBA00022840"/>
    </source>
</evidence>
<evidence type="ECO:0000256" key="4">
    <source>
        <dbReference type="ARBA" id="ARBA00004667"/>
    </source>
</evidence>
<evidence type="ECO:0000259" key="19">
    <source>
        <dbReference type="Pfam" id="PF01634"/>
    </source>
</evidence>
<evidence type="ECO:0000256" key="18">
    <source>
        <dbReference type="HAMAP-Rule" id="MF_00079"/>
    </source>
</evidence>
<evidence type="ECO:0000256" key="7">
    <source>
        <dbReference type="ARBA" id="ARBA00020998"/>
    </source>
</evidence>
<accession>A0A450YY25</accession>
<keyword evidence="12 18" id="KW-0479">Metal-binding</keyword>
<dbReference type="NCBIfam" id="TIGR03455">
    <property type="entry name" value="HisG_C-term"/>
    <property type="match status" value="1"/>
</dbReference>
<reference evidence="21" key="1">
    <citation type="submission" date="2019-02" db="EMBL/GenBank/DDBJ databases">
        <authorList>
            <person name="Gruber-Vodicka R. H."/>
            <person name="Seah K. B. B."/>
        </authorList>
    </citation>
    <scope>NUCLEOTIDE SEQUENCE</scope>
    <source>
        <strain evidence="21">BECK_BZ123</strain>
    </source>
</reference>
<dbReference type="Pfam" id="PF08029">
    <property type="entry name" value="HisG_C"/>
    <property type="match status" value="1"/>
</dbReference>
<dbReference type="InterPro" id="IPR020621">
    <property type="entry name" value="ATP-PRT_HisG_long"/>
</dbReference>
<evidence type="ECO:0000256" key="6">
    <source>
        <dbReference type="ARBA" id="ARBA00011946"/>
    </source>
</evidence>
<proteinExistence type="inferred from homology"/>
<keyword evidence="15 18" id="KW-0460">Magnesium</keyword>
<comment type="similarity">
    <text evidence="5 18">Belongs to the ATP phosphoribosyltransferase family. Long subfamily.</text>
</comment>
<keyword evidence="8 18" id="KW-0963">Cytoplasm</keyword>
<dbReference type="GO" id="GO:0000105">
    <property type="term" value="P:L-histidine biosynthetic process"/>
    <property type="evidence" value="ECO:0007669"/>
    <property type="project" value="UniProtKB-UniRule"/>
</dbReference>
<comment type="function">
    <text evidence="17 18">Catalyzes the condensation of ATP and 5-phosphoribose 1-diphosphate to form N'-(5'-phosphoribosyl)-ATP (PR-ATP). Has a crucial role in the pathway because the rate of histidine biosynthesis seems to be controlled primarily by regulation of HisG enzymatic activity.</text>
</comment>
<dbReference type="GO" id="GO:0000287">
    <property type="term" value="F:magnesium ion binding"/>
    <property type="evidence" value="ECO:0007669"/>
    <property type="project" value="UniProtKB-UniRule"/>
</dbReference>
<name>A0A450YY25_9GAMM</name>
<keyword evidence="10 18" id="KW-0328">Glycosyltransferase</keyword>
<comment type="pathway">
    <text evidence="4 18">Amino-acid biosynthesis; L-histidine biosynthesis; L-histidine from 5-phospho-alpha-D-ribose 1-diphosphate: step 1/9.</text>
</comment>
<keyword evidence="14 18" id="KW-0067">ATP-binding</keyword>
<dbReference type="GO" id="GO:0003879">
    <property type="term" value="F:ATP phosphoribosyltransferase activity"/>
    <property type="evidence" value="ECO:0007669"/>
    <property type="project" value="UniProtKB-UniRule"/>
</dbReference>
<gene>
    <name evidence="18" type="primary">hisG</name>
    <name evidence="21" type="ORF">BECKTC1821D_GA0114238_103114</name>
</gene>
<sequence>MHTKSIPCSKIFDGTIKGFLSPAAASWIFFRQIMVGRKQDLITIDVLGVTIRTVTVQQLRMGIPKGSLESASIALFQQAGWSITTRSRNYFPDIDDPEMSCALVRSQEMALYVENGTLDLGLTGHDWILETQADVTEVCELVYSKSTDQAARWVLIVRDNSTVQSIADLEGKRIATELVGFTKRYLEERGVTAKVEFSWGATEAKVVEGLVDAAVEITETGTTIKAHGLRIVCDLLYTHTRLIANRTAMIDFWKKRKIDQIALLLQAALAARRKVALKMNAPVGKIDRIVAMLPSLQAPTVSHLYNREWLAVETVVSSGEIRDLIPRLRMAGAEGILEYELRKIV</sequence>
<dbReference type="PANTHER" id="PTHR21403:SF10">
    <property type="entry name" value="ATP PHOSPHORIBOSYLTRANSFERASE"/>
    <property type="match status" value="1"/>
</dbReference>
<evidence type="ECO:0000256" key="11">
    <source>
        <dbReference type="ARBA" id="ARBA00022679"/>
    </source>
</evidence>
<dbReference type="Gene3D" id="3.30.70.120">
    <property type="match status" value="1"/>
</dbReference>
<evidence type="ECO:0000256" key="10">
    <source>
        <dbReference type="ARBA" id="ARBA00022676"/>
    </source>
</evidence>
<dbReference type="UniPathway" id="UPA00031">
    <property type="reaction ID" value="UER00006"/>
</dbReference>
<dbReference type="HAMAP" id="MF_00079">
    <property type="entry name" value="HisG_Long"/>
    <property type="match status" value="1"/>
</dbReference>
<evidence type="ECO:0000256" key="13">
    <source>
        <dbReference type="ARBA" id="ARBA00022741"/>
    </source>
</evidence>
<organism evidence="21">
    <name type="scientific">Candidatus Kentrum sp. TC</name>
    <dbReference type="NCBI Taxonomy" id="2126339"/>
    <lineage>
        <taxon>Bacteria</taxon>
        <taxon>Pseudomonadati</taxon>
        <taxon>Pseudomonadota</taxon>
        <taxon>Gammaproteobacteria</taxon>
        <taxon>Candidatus Kentrum</taxon>
    </lineage>
</organism>
<keyword evidence="11 18" id="KW-0808">Transferase</keyword>
<evidence type="ECO:0000313" key="21">
    <source>
        <dbReference type="EMBL" id="VFK46423.1"/>
    </source>
</evidence>
<dbReference type="InterPro" id="IPR011322">
    <property type="entry name" value="N-reg_PII-like_a/b"/>
</dbReference>
<dbReference type="AlphaFoldDB" id="A0A450YY25"/>
<dbReference type="EMBL" id="CAADFS010000031">
    <property type="protein sequence ID" value="VFK46423.1"/>
    <property type="molecule type" value="Genomic_DNA"/>
</dbReference>
<feature type="domain" description="Histidine biosynthesis HisG C-terminal" evidence="20">
    <location>
        <begin position="271"/>
        <end position="343"/>
    </location>
</feature>
<dbReference type="InterPro" id="IPR015867">
    <property type="entry name" value="N-reg_PII/ATP_PRibTrfase_C"/>
</dbReference>
<dbReference type="InterPro" id="IPR013115">
    <property type="entry name" value="HisG_C"/>
</dbReference>
<comment type="catalytic activity">
    <reaction evidence="1 18">
        <text>1-(5-phospho-beta-D-ribosyl)-ATP + diphosphate = 5-phospho-alpha-D-ribose 1-diphosphate + ATP</text>
        <dbReference type="Rhea" id="RHEA:18473"/>
        <dbReference type="ChEBI" id="CHEBI:30616"/>
        <dbReference type="ChEBI" id="CHEBI:33019"/>
        <dbReference type="ChEBI" id="CHEBI:58017"/>
        <dbReference type="ChEBI" id="CHEBI:73183"/>
        <dbReference type="EC" id="2.4.2.17"/>
    </reaction>
</comment>
<evidence type="ECO:0000256" key="3">
    <source>
        <dbReference type="ARBA" id="ARBA00004496"/>
    </source>
</evidence>
<dbReference type="EC" id="2.4.2.17" evidence="6 18"/>
<evidence type="ECO:0000256" key="12">
    <source>
        <dbReference type="ARBA" id="ARBA00022723"/>
    </source>
</evidence>
<evidence type="ECO:0000256" key="16">
    <source>
        <dbReference type="ARBA" id="ARBA00023102"/>
    </source>
</evidence>
<dbReference type="GO" id="GO:0005524">
    <property type="term" value="F:ATP binding"/>
    <property type="evidence" value="ECO:0007669"/>
    <property type="project" value="UniProtKB-KW"/>
</dbReference>
<evidence type="ECO:0000259" key="20">
    <source>
        <dbReference type="Pfam" id="PF08029"/>
    </source>
</evidence>
<dbReference type="InterPro" id="IPR001348">
    <property type="entry name" value="ATP_PRibTrfase_HisG"/>
</dbReference>